<proteinExistence type="predicted"/>
<reference evidence="1" key="1">
    <citation type="submission" date="2023-05" db="EMBL/GenBank/DDBJ databases">
        <authorList>
            <person name="Huff M."/>
        </authorList>
    </citation>
    <scope>NUCLEOTIDE SEQUENCE</scope>
</reference>
<sequence length="270" mass="30235">MQLNHLHPLNIDLDQSCSQLPPPSVQAWSQLTASVPVKEKLSAIDKISEISVGQHVVEVPLSGASQSQQKSDIPNSYLPFNQHLLDILKGEGSAEHVGNSGGTYFNLQERHSCGNYHFTTNCCQDIHFLVRICPHSMPDLFPSLSLGSRFSNLNGELPALPSLRNLKYPLDAPKFNQQEQDNHNVMLRTGYGLSSLNKKKSKTGIWSEDELDNLWISIQRHGRSKWEAMLRNPRLKFSKAKTVETLSTKWEEEQLKIFDGLALPAPGISD</sequence>
<gene>
    <name evidence="1" type="ORF">FPE_LOCUS20802</name>
</gene>
<dbReference type="Gene3D" id="1.10.10.60">
    <property type="entry name" value="Homeodomain-like"/>
    <property type="match status" value="1"/>
</dbReference>
<accession>A0AAD1ZP23</accession>
<evidence type="ECO:0008006" key="3">
    <source>
        <dbReference type="Google" id="ProtNLM"/>
    </source>
</evidence>
<name>A0AAD1ZP23_9LAMI</name>
<dbReference type="Proteomes" id="UP000834106">
    <property type="component" value="Chromosome 12"/>
</dbReference>
<keyword evidence="2" id="KW-1185">Reference proteome</keyword>
<organism evidence="1 2">
    <name type="scientific">Fraxinus pennsylvanica</name>
    <dbReference type="NCBI Taxonomy" id="56036"/>
    <lineage>
        <taxon>Eukaryota</taxon>
        <taxon>Viridiplantae</taxon>
        <taxon>Streptophyta</taxon>
        <taxon>Embryophyta</taxon>
        <taxon>Tracheophyta</taxon>
        <taxon>Spermatophyta</taxon>
        <taxon>Magnoliopsida</taxon>
        <taxon>eudicotyledons</taxon>
        <taxon>Gunneridae</taxon>
        <taxon>Pentapetalae</taxon>
        <taxon>asterids</taxon>
        <taxon>lamiids</taxon>
        <taxon>Lamiales</taxon>
        <taxon>Oleaceae</taxon>
        <taxon>Oleeae</taxon>
        <taxon>Fraxinus</taxon>
    </lineage>
</organism>
<evidence type="ECO:0000313" key="2">
    <source>
        <dbReference type="Proteomes" id="UP000834106"/>
    </source>
</evidence>
<protein>
    <recommendedName>
        <fullName evidence="3">Myb-like domain-containing protein</fullName>
    </recommendedName>
</protein>
<dbReference type="AlphaFoldDB" id="A0AAD1ZP23"/>
<evidence type="ECO:0000313" key="1">
    <source>
        <dbReference type="EMBL" id="CAI9773372.1"/>
    </source>
</evidence>
<dbReference type="EMBL" id="OU503047">
    <property type="protein sequence ID" value="CAI9773372.1"/>
    <property type="molecule type" value="Genomic_DNA"/>
</dbReference>